<dbReference type="PANTHER" id="PTHR34380">
    <property type="entry name" value="BNAA03G12380D PROTEIN"/>
    <property type="match status" value="1"/>
</dbReference>
<sequence>MAPSRRPMLAAVLGVCLYSLAAAFVAEAKVHHHTWDIAYHRKSLDCFEKLAVTVNGEAPGPTIRATQGDTVVVTVHNKLETENTGIHWHGIRQRGSPWADGTVGVTQCPILPGETFTYRFVVDRVSVRANRSWTYRLRVGSLTSLNFEIEGHSMTVVEADGHYVRPVVSRSVAAAHPNHALPVPPSPDRTLLLLNTNTRIDGHVRWAINDVSLRFPATPYLVSMKRGPRAAYDYDLRPPADAYDHSSYDSSAAYRLALGSVVDVVLQNAVALNNRSETHPWHLHGHDFWLLGYGEGRFEPGRDEAGFNLRDVRGGGGDEEHGGAAPDGVDGGEVRGGQPRGVAVPLPHIEAHVYMGTGLVLEEGVEPSTSADDDADDQEGGVAASRKRGLCGISDSDDEDVTEGARVVAPKAASGVVAPQIESEDEDEDGMVPIRQMLKKMRKRMASEGDADDESREARRRSAPTTRRSERLVKNQSKGGRASRQVTNFVEPKDYERSEDDMDGFIKNDSSESASDSAEESHDESDVPGTPVPNEESSSGSEECDGVADYKGVMACIGRRKEARDWKFEGDMLAAFGEHSELCLKAVCALYRKQTQEEQVEKAALVHNKRGFSHIDAPRGSHVAEFLLDGDRDGPLMKTIPELEKHDPSALGFCRKVASNYSKQLFAIYQNKEDPYFHP</sequence>
<feature type="domain" description="Plastocyanin-like" evidence="5">
    <location>
        <begin position="244"/>
        <end position="310"/>
    </location>
</feature>
<evidence type="ECO:0000256" key="2">
    <source>
        <dbReference type="SAM" id="MobiDB-lite"/>
    </source>
</evidence>
<feature type="region of interest" description="Disordered" evidence="2">
    <location>
        <begin position="366"/>
        <end position="545"/>
    </location>
</feature>
<evidence type="ECO:0000256" key="1">
    <source>
        <dbReference type="ARBA" id="ARBA00010609"/>
    </source>
</evidence>
<organism evidence="7 8">
    <name type="scientific">Panicum miliaceum</name>
    <name type="common">Proso millet</name>
    <name type="synonym">Broomcorn millet</name>
    <dbReference type="NCBI Taxonomy" id="4540"/>
    <lineage>
        <taxon>Eukaryota</taxon>
        <taxon>Viridiplantae</taxon>
        <taxon>Streptophyta</taxon>
        <taxon>Embryophyta</taxon>
        <taxon>Tracheophyta</taxon>
        <taxon>Spermatophyta</taxon>
        <taxon>Magnoliopsida</taxon>
        <taxon>Liliopsida</taxon>
        <taxon>Poales</taxon>
        <taxon>Poaceae</taxon>
        <taxon>PACMAD clade</taxon>
        <taxon>Panicoideae</taxon>
        <taxon>Panicodae</taxon>
        <taxon>Paniceae</taxon>
        <taxon>Panicinae</taxon>
        <taxon>Panicum</taxon>
        <taxon>Panicum sect. Panicum</taxon>
    </lineage>
</organism>
<dbReference type="InterPro" id="IPR008972">
    <property type="entry name" value="Cupredoxin"/>
</dbReference>
<evidence type="ECO:0000259" key="4">
    <source>
        <dbReference type="Pfam" id="PF00394"/>
    </source>
</evidence>
<evidence type="ECO:0000313" key="8">
    <source>
        <dbReference type="Proteomes" id="UP000275267"/>
    </source>
</evidence>
<dbReference type="Proteomes" id="UP000275267">
    <property type="component" value="Unassembled WGS sequence"/>
</dbReference>
<comment type="similarity">
    <text evidence="1">Belongs to the multicopper oxidase family.</text>
</comment>
<dbReference type="Gene3D" id="2.60.40.420">
    <property type="entry name" value="Cupredoxins - blue copper proteins"/>
    <property type="match status" value="2"/>
</dbReference>
<dbReference type="InterPro" id="IPR011706">
    <property type="entry name" value="Cu-oxidase_C"/>
</dbReference>
<feature type="domain" description="Plastocyanin-like" evidence="4">
    <location>
        <begin position="130"/>
        <end position="168"/>
    </location>
</feature>
<feature type="region of interest" description="Disordered" evidence="2">
    <location>
        <begin position="310"/>
        <end position="342"/>
    </location>
</feature>
<dbReference type="Pfam" id="PF07732">
    <property type="entry name" value="Cu-oxidase_3"/>
    <property type="match status" value="1"/>
</dbReference>
<proteinExistence type="inferred from homology"/>
<evidence type="ECO:0000313" key="7">
    <source>
        <dbReference type="EMBL" id="RLN22260.1"/>
    </source>
</evidence>
<dbReference type="Pfam" id="PF07731">
    <property type="entry name" value="Cu-oxidase_2"/>
    <property type="match status" value="1"/>
</dbReference>
<dbReference type="PANTHER" id="PTHR34380:SF1">
    <property type="entry name" value="OS01G0221300 PROTEIN"/>
    <property type="match status" value="1"/>
</dbReference>
<gene>
    <name evidence="7" type="ORF">C2845_PM07G39230</name>
</gene>
<reference evidence="8" key="1">
    <citation type="journal article" date="2019" name="Nat. Commun.">
        <title>The genome of broomcorn millet.</title>
        <authorList>
            <person name="Zou C."/>
            <person name="Miki D."/>
            <person name="Li D."/>
            <person name="Tang Q."/>
            <person name="Xiao L."/>
            <person name="Rajput S."/>
            <person name="Deng P."/>
            <person name="Jia W."/>
            <person name="Huang R."/>
            <person name="Zhang M."/>
            <person name="Sun Y."/>
            <person name="Hu J."/>
            <person name="Fu X."/>
            <person name="Schnable P.S."/>
            <person name="Li F."/>
            <person name="Zhang H."/>
            <person name="Feng B."/>
            <person name="Zhu X."/>
            <person name="Liu R."/>
            <person name="Schnable J.C."/>
            <person name="Zhu J.-K."/>
            <person name="Zhang H."/>
        </authorList>
    </citation>
    <scope>NUCLEOTIDE SEQUENCE [LARGE SCALE GENOMIC DNA]</scope>
</reference>
<evidence type="ECO:0000259" key="6">
    <source>
        <dbReference type="Pfam" id="PF07732"/>
    </source>
</evidence>
<dbReference type="GO" id="GO:0005507">
    <property type="term" value="F:copper ion binding"/>
    <property type="evidence" value="ECO:0007669"/>
    <property type="project" value="InterPro"/>
</dbReference>
<dbReference type="Pfam" id="PF00394">
    <property type="entry name" value="Cu-oxidase"/>
    <property type="match status" value="1"/>
</dbReference>
<feature type="chain" id="PRO_5018114931" evidence="3">
    <location>
        <begin position="24"/>
        <end position="679"/>
    </location>
</feature>
<keyword evidence="8" id="KW-1185">Reference proteome</keyword>
<feature type="compositionally biased region" description="Polar residues" evidence="2">
    <location>
        <begin position="474"/>
        <end position="488"/>
    </location>
</feature>
<name>A0A3L6SJL9_PANMI</name>
<feature type="compositionally biased region" description="Basic and acidic residues" evidence="2">
    <location>
        <begin position="310"/>
        <end position="322"/>
    </location>
</feature>
<dbReference type="GO" id="GO:0016491">
    <property type="term" value="F:oxidoreductase activity"/>
    <property type="evidence" value="ECO:0007669"/>
    <property type="project" value="InterPro"/>
</dbReference>
<accession>A0A3L6SJL9</accession>
<feature type="domain" description="Plastocyanin-like" evidence="6">
    <location>
        <begin position="39"/>
        <end position="124"/>
    </location>
</feature>
<evidence type="ECO:0000256" key="3">
    <source>
        <dbReference type="SAM" id="SignalP"/>
    </source>
</evidence>
<feature type="signal peptide" evidence="3">
    <location>
        <begin position="1"/>
        <end position="23"/>
    </location>
</feature>
<dbReference type="AlphaFoldDB" id="A0A3L6SJL9"/>
<dbReference type="SUPFAM" id="SSF49503">
    <property type="entry name" value="Cupredoxins"/>
    <property type="match status" value="3"/>
</dbReference>
<dbReference type="InterPro" id="IPR011707">
    <property type="entry name" value="Cu-oxidase-like_N"/>
</dbReference>
<protein>
    <submittedName>
        <fullName evidence="7">Nucleolin-like</fullName>
    </submittedName>
</protein>
<keyword evidence="3" id="KW-0732">Signal</keyword>
<evidence type="ECO:0000259" key="5">
    <source>
        <dbReference type="Pfam" id="PF07731"/>
    </source>
</evidence>
<feature type="compositionally biased region" description="Gly residues" evidence="2">
    <location>
        <begin position="329"/>
        <end position="339"/>
    </location>
</feature>
<dbReference type="STRING" id="4540.A0A3L6SJL9"/>
<comment type="caution">
    <text evidence="7">The sequence shown here is derived from an EMBL/GenBank/DDBJ whole genome shotgun (WGS) entry which is preliminary data.</text>
</comment>
<dbReference type="InterPro" id="IPR001117">
    <property type="entry name" value="Cu-oxidase_2nd"/>
</dbReference>
<dbReference type="EMBL" id="PQIB02000004">
    <property type="protein sequence ID" value="RLN22260.1"/>
    <property type="molecule type" value="Genomic_DNA"/>
</dbReference>
<dbReference type="OrthoDB" id="1899721at2759"/>